<keyword evidence="3" id="KW-1185">Reference proteome</keyword>
<organism evidence="2 3">
    <name type="scientific">Xenoophorus captivus</name>
    <dbReference type="NCBI Taxonomy" id="1517983"/>
    <lineage>
        <taxon>Eukaryota</taxon>
        <taxon>Metazoa</taxon>
        <taxon>Chordata</taxon>
        <taxon>Craniata</taxon>
        <taxon>Vertebrata</taxon>
        <taxon>Euteleostomi</taxon>
        <taxon>Actinopterygii</taxon>
        <taxon>Neopterygii</taxon>
        <taxon>Teleostei</taxon>
        <taxon>Neoteleostei</taxon>
        <taxon>Acanthomorphata</taxon>
        <taxon>Ovalentaria</taxon>
        <taxon>Atherinomorphae</taxon>
        <taxon>Cyprinodontiformes</taxon>
        <taxon>Goodeidae</taxon>
        <taxon>Xenoophorus</taxon>
    </lineage>
</organism>
<accession>A0ABV0RND6</accession>
<sequence length="241" mass="26177">MRCMSDKDGRHMRRIVGALMQARLFYRKMFLEVKEDSSSQDPLSAASSCDCLPAERDGDVEVRNGALKLQQGSHVQRANRPVQNGGMIKLNGSLKNLPPSPGAAPSSAITDSQKPNRLHLTSTLSPTSSSPLCCPHCHFHSTLCCPCGQPDCPPFQSPASGPVPCSGPHAGTALSCPCCISTCTYSHPLPHHQASPTSLHHQCWQEHLQSQIHAPGIRLVLFKFILFYLLFIECSLEKAGI</sequence>
<comment type="caution">
    <text evidence="2">The sequence shown here is derived from an EMBL/GenBank/DDBJ whole genome shotgun (WGS) entry which is preliminary data.</text>
</comment>
<proteinExistence type="predicted"/>
<dbReference type="Proteomes" id="UP001434883">
    <property type="component" value="Unassembled WGS sequence"/>
</dbReference>
<evidence type="ECO:0000313" key="3">
    <source>
        <dbReference type="Proteomes" id="UP001434883"/>
    </source>
</evidence>
<reference evidence="2 3" key="1">
    <citation type="submission" date="2021-06" db="EMBL/GenBank/DDBJ databases">
        <authorList>
            <person name="Palmer J.M."/>
        </authorList>
    </citation>
    <scope>NUCLEOTIDE SEQUENCE [LARGE SCALE GENOMIC DNA]</scope>
    <source>
        <strain evidence="2 3">XC_2019</strain>
        <tissue evidence="2">Muscle</tissue>
    </source>
</reference>
<feature type="region of interest" description="Disordered" evidence="1">
    <location>
        <begin position="71"/>
        <end position="123"/>
    </location>
</feature>
<evidence type="ECO:0000256" key="1">
    <source>
        <dbReference type="SAM" id="MobiDB-lite"/>
    </source>
</evidence>
<name>A0ABV0RND6_9TELE</name>
<evidence type="ECO:0000313" key="2">
    <source>
        <dbReference type="EMBL" id="MEQ2209187.1"/>
    </source>
</evidence>
<dbReference type="EMBL" id="JAHRIN010051062">
    <property type="protein sequence ID" value="MEQ2209187.1"/>
    <property type="molecule type" value="Genomic_DNA"/>
</dbReference>
<gene>
    <name evidence="2" type="ORF">XENOCAPTIV_026277</name>
</gene>
<protein>
    <submittedName>
        <fullName evidence="2">Uncharacterized protein</fullName>
    </submittedName>
</protein>